<organism evidence="1 2">
    <name type="scientific">Nonomuraea polychroma</name>
    <dbReference type="NCBI Taxonomy" id="46176"/>
    <lineage>
        <taxon>Bacteria</taxon>
        <taxon>Bacillati</taxon>
        <taxon>Actinomycetota</taxon>
        <taxon>Actinomycetes</taxon>
        <taxon>Streptosporangiales</taxon>
        <taxon>Streptosporangiaceae</taxon>
        <taxon>Nonomuraea</taxon>
    </lineage>
</organism>
<dbReference type="Proteomes" id="UP000284824">
    <property type="component" value="Unassembled WGS sequence"/>
</dbReference>
<keyword evidence="2" id="KW-1185">Reference proteome</keyword>
<protein>
    <submittedName>
        <fullName evidence="1">Uncharacterized protein</fullName>
    </submittedName>
</protein>
<sequence length="74" mass="8103">MFFADEELVQEMEATGEPGREAVYEAVARWMAGNADKVAGRPTAAPLLFEGELGWSQETLPPTVAINRTDDNHP</sequence>
<reference evidence="1 2" key="1">
    <citation type="submission" date="2019-01" db="EMBL/GenBank/DDBJ databases">
        <title>Sequencing the genomes of 1000 actinobacteria strains.</title>
        <authorList>
            <person name="Klenk H.-P."/>
        </authorList>
    </citation>
    <scope>NUCLEOTIDE SEQUENCE [LARGE SCALE GENOMIC DNA]</scope>
    <source>
        <strain evidence="1 2">DSM 43925</strain>
    </source>
</reference>
<name>A0A438M1U2_9ACTN</name>
<comment type="caution">
    <text evidence="1">The sequence shown here is derived from an EMBL/GenBank/DDBJ whole genome shotgun (WGS) entry which is preliminary data.</text>
</comment>
<evidence type="ECO:0000313" key="2">
    <source>
        <dbReference type="Proteomes" id="UP000284824"/>
    </source>
</evidence>
<dbReference type="AlphaFoldDB" id="A0A438M1U2"/>
<evidence type="ECO:0000313" key="1">
    <source>
        <dbReference type="EMBL" id="RVX39755.1"/>
    </source>
</evidence>
<accession>A0A438M1U2</accession>
<gene>
    <name evidence="1" type="ORF">EDD27_2127</name>
</gene>
<dbReference type="EMBL" id="SAUN01000001">
    <property type="protein sequence ID" value="RVX39755.1"/>
    <property type="molecule type" value="Genomic_DNA"/>
</dbReference>
<proteinExistence type="predicted"/>